<name>A0A1V0TST3_9ACTN</name>
<keyword evidence="2" id="KW-1185">Reference proteome</keyword>
<evidence type="ECO:0000313" key="1">
    <source>
        <dbReference type="EMBL" id="ARF56006.1"/>
    </source>
</evidence>
<accession>A0A1V0TST3</accession>
<dbReference type="STRING" id="553510.B1H19_19055"/>
<dbReference type="EMBL" id="CP020569">
    <property type="protein sequence ID" value="ARF56006.1"/>
    <property type="molecule type" value="Genomic_DNA"/>
</dbReference>
<evidence type="ECO:0000313" key="2">
    <source>
        <dbReference type="Proteomes" id="UP000192726"/>
    </source>
</evidence>
<proteinExistence type="predicted"/>
<dbReference type="Proteomes" id="UP000192726">
    <property type="component" value="Chromosome"/>
</dbReference>
<reference evidence="1 2" key="1">
    <citation type="submission" date="2017-04" db="EMBL/GenBank/DDBJ databases">
        <title>Complete Genome Sequence of Streptomyces gilvosporeus F607, a Capable Producer of Natamycin.</title>
        <authorList>
            <person name="Zong G."/>
            <person name="Zhong C."/>
            <person name="Fu J."/>
            <person name="Qin R."/>
            <person name="Cao G."/>
        </authorList>
    </citation>
    <scope>NUCLEOTIDE SEQUENCE [LARGE SCALE GENOMIC DNA]</scope>
    <source>
        <strain evidence="1 2">F607</strain>
    </source>
</reference>
<dbReference type="RefSeq" id="WP_083105861.1">
    <property type="nucleotide sequence ID" value="NZ_CP020569.1"/>
</dbReference>
<protein>
    <submittedName>
        <fullName evidence="1">Uncharacterized protein</fullName>
    </submittedName>
</protein>
<dbReference type="KEGG" id="sgv:B1H19_19055"/>
<dbReference type="AlphaFoldDB" id="A0A1V0TST3"/>
<gene>
    <name evidence="1" type="ORF">B1H19_19055</name>
</gene>
<organism evidence="1 2">
    <name type="scientific">Streptomyces gilvosporeus</name>
    <dbReference type="NCBI Taxonomy" id="553510"/>
    <lineage>
        <taxon>Bacteria</taxon>
        <taxon>Bacillati</taxon>
        <taxon>Actinomycetota</taxon>
        <taxon>Actinomycetes</taxon>
        <taxon>Kitasatosporales</taxon>
        <taxon>Streptomycetaceae</taxon>
        <taxon>Streptomyces</taxon>
    </lineage>
</organism>
<dbReference type="OrthoDB" id="3515845at2"/>
<sequence length="366" mass="40675">MTPAYRVLVCDLRTDTLLDVLPVTEVSVEDFIGKAGSLRATVPVPNREIADRVRPILQGGRTALWVERDRDIWWGGILWSKVPKVDERGFASYEIQAGTFDTYLEHRRLFDSLSADNVDQLDIARDLVDYAQNQLGGDIGIEYDTHLSGIKRSRSYSQHDQATIRELLDKLAGVENGFEWRVRCDRDPDTGRRRKLLELGYPHIVRGEADVVLAYPGPVLTYEHPEDATTVANVWQARGASNNNNQAAASKPLLSELLVDEQALADGWPRLDGTSDHSSVDDAATLNEHARAEAAAARRPQVIPAVTVRLDQDVTPDLIGRTVRLRIRDLLHPDGYDTRHRVVGITVTPPARDKGESATLTLEAAP</sequence>